<dbReference type="EMBL" id="DVMJ01000050">
    <property type="protein sequence ID" value="HIU13531.1"/>
    <property type="molecule type" value="Genomic_DNA"/>
</dbReference>
<proteinExistence type="predicted"/>
<protein>
    <submittedName>
        <fullName evidence="1">Uncharacterized protein</fullName>
    </submittedName>
</protein>
<dbReference type="Proteomes" id="UP000824175">
    <property type="component" value="Unassembled WGS sequence"/>
</dbReference>
<reference evidence="1" key="1">
    <citation type="submission" date="2020-10" db="EMBL/GenBank/DDBJ databases">
        <authorList>
            <person name="Gilroy R."/>
        </authorList>
    </citation>
    <scope>NUCLEOTIDE SEQUENCE</scope>
    <source>
        <strain evidence="1">CHK195-11698</strain>
    </source>
</reference>
<name>A0A9D1HNV4_9FIRM</name>
<organism evidence="1 2">
    <name type="scientific">Candidatus Fimiplasma intestinipullorum</name>
    <dbReference type="NCBI Taxonomy" id="2840825"/>
    <lineage>
        <taxon>Bacteria</taxon>
        <taxon>Bacillati</taxon>
        <taxon>Bacillota</taxon>
        <taxon>Clostridia</taxon>
        <taxon>Eubacteriales</taxon>
        <taxon>Candidatus Fimiplasma</taxon>
    </lineage>
</organism>
<gene>
    <name evidence="1" type="ORF">IAD15_05620</name>
</gene>
<dbReference type="AlphaFoldDB" id="A0A9D1HNV4"/>
<evidence type="ECO:0000313" key="1">
    <source>
        <dbReference type="EMBL" id="HIU13531.1"/>
    </source>
</evidence>
<sequence>MTPKEIQISYPFSFDDRRVMVKAYTQETTLGEKYETDSAGIGRTNRSAGFMEKISDTKYICKRECIPCYHGKRKRVYKENEFLDEIVYPPSSLVHPSLVCG</sequence>
<evidence type="ECO:0000313" key="2">
    <source>
        <dbReference type="Proteomes" id="UP000824175"/>
    </source>
</evidence>
<accession>A0A9D1HNV4</accession>
<comment type="caution">
    <text evidence="1">The sequence shown here is derived from an EMBL/GenBank/DDBJ whole genome shotgun (WGS) entry which is preliminary data.</text>
</comment>
<reference evidence="1" key="2">
    <citation type="journal article" date="2021" name="PeerJ">
        <title>Extensive microbial diversity within the chicken gut microbiome revealed by metagenomics and culture.</title>
        <authorList>
            <person name="Gilroy R."/>
            <person name="Ravi A."/>
            <person name="Getino M."/>
            <person name="Pursley I."/>
            <person name="Horton D.L."/>
            <person name="Alikhan N.F."/>
            <person name="Baker D."/>
            <person name="Gharbi K."/>
            <person name="Hall N."/>
            <person name="Watson M."/>
            <person name="Adriaenssens E.M."/>
            <person name="Foster-Nyarko E."/>
            <person name="Jarju S."/>
            <person name="Secka A."/>
            <person name="Antonio M."/>
            <person name="Oren A."/>
            <person name="Chaudhuri R.R."/>
            <person name="La Ragione R."/>
            <person name="Hildebrand F."/>
            <person name="Pallen M.J."/>
        </authorList>
    </citation>
    <scope>NUCLEOTIDE SEQUENCE</scope>
    <source>
        <strain evidence="1">CHK195-11698</strain>
    </source>
</reference>